<dbReference type="GO" id="GO:0005524">
    <property type="term" value="F:ATP binding"/>
    <property type="evidence" value="ECO:0007669"/>
    <property type="project" value="UniProtKB-UniRule"/>
</dbReference>
<keyword evidence="15" id="KW-0175">Coiled coil</keyword>
<evidence type="ECO:0000256" key="14">
    <source>
        <dbReference type="PROSITE-ProRule" id="PRU00289"/>
    </source>
</evidence>
<feature type="transmembrane region" description="Helical" evidence="16">
    <location>
        <begin position="131"/>
        <end position="150"/>
    </location>
</feature>
<keyword evidence="12 16" id="KW-0472">Membrane</keyword>
<dbReference type="SMART" id="SM00843">
    <property type="entry name" value="Ftsk_gamma"/>
    <property type="match status" value="1"/>
</dbReference>
<evidence type="ECO:0000256" key="11">
    <source>
        <dbReference type="ARBA" id="ARBA00023125"/>
    </source>
</evidence>
<feature type="domain" description="FtsK" evidence="17">
    <location>
        <begin position="605"/>
        <end position="818"/>
    </location>
</feature>
<keyword evidence="8" id="KW-0159">Chromosome partition</keyword>
<dbReference type="CDD" id="cd01127">
    <property type="entry name" value="TrwB_TraG_TraD_VirD4"/>
    <property type="match status" value="1"/>
</dbReference>
<dbReference type="Gene3D" id="1.10.10.10">
    <property type="entry name" value="Winged helix-like DNA-binding domain superfamily/Winged helix DNA-binding domain"/>
    <property type="match status" value="1"/>
</dbReference>
<feature type="binding site" evidence="14">
    <location>
        <begin position="622"/>
        <end position="629"/>
    </location>
    <ligand>
        <name>ATP</name>
        <dbReference type="ChEBI" id="CHEBI:30616"/>
    </ligand>
</feature>
<dbReference type="OrthoDB" id="9807790at2"/>
<keyword evidence="9 14" id="KW-0067">ATP-binding</keyword>
<evidence type="ECO:0000256" key="5">
    <source>
        <dbReference type="ARBA" id="ARBA00022618"/>
    </source>
</evidence>
<sequence>MIKKISEHFTPKQYVIEFLLGLTALFGLYLIIAWVSYNPFDSSWSVSSSQPVTLNKAGKLGAWVIDLFFALFGHVGNIIPFVLFVAPIYFIRTKRIDCLTWTRFSLRIFGFVLLLCGLTALSTLLLSNTPYYLSGGVLGGSLIASFFSLLGKFGILLFAVILSVVGFIFCSGASLIRLLMRFYAWLTMKNEEPNAPQNHVPVEASTEAEAIEEIIIQKAPTINVSENVTQGKLVDVGHLINIRGLTPPPTQTVTSQREIVPVTTDVAQEVKANASLEEMRVGLSDVSSATEKSGAGFGYTMDLATELPNVTISSKMKLSQGERAPEVSQSAVDFSIKNEMPAQNDIGLQHAAVLDNGLSMPKVSLPTHTQTAPKMTALAADEGGDDPAEADLHNELARQFAAQEQQRLDELASRAKALNAEDALNVILAPTNVAHTLENASPMPYKSYSETLIHPALQRKSMIIEKPTTPLPTLDLLEYRPAQAQQITREEIEQTSQRIEQQLRNFNVKATVKDVLIGPVVTRYELELQPGVKASKVSSIDTDLARALMFRSIRVAEVIPGKPYIGIETPNVSRQTVPLRDVLDSDEFRQSKSLLSMALGKDISGKPVVVDLAKMPHLLVAGSTGSGKSVGVNTMILSLLFRVKPEEVKFIMIDPKVVELSIYNGIPHLLTEVVTDMKKAANALRWCVDEMERRYQLLSALRVRNIEGFNDKIDEYNAMGMPIPNPVWRPGDTTDSLPPPLEKLSYIVVIVDEFADLMMVAGKQIEELIARLAQKARAIGIHLILATQRPSVDVITGLIKANIPSRIAFTVASKIDSRTILDQTGAEALLGRGDMLYSGQGSSDLIRVHGAFMSDDEVARVADDWRARGKPNYIENILAGSDDEEENTRSASDSDDLDDLFDEVMEFVIATGTTSVSSIQRKFKVGFNRAARIMDQMEEQGIVSPMQNGKREILARQSDY</sequence>
<keyword evidence="13" id="KW-0131">Cell cycle</keyword>
<accession>A0A379B5A5</accession>
<dbReference type="Pfam" id="PF09397">
    <property type="entry name" value="FtsK_gamma"/>
    <property type="match status" value="1"/>
</dbReference>
<dbReference type="PROSITE" id="PS50901">
    <property type="entry name" value="FTSK"/>
    <property type="match status" value="1"/>
</dbReference>
<dbReference type="InterPro" id="IPR018541">
    <property type="entry name" value="Ftsk_gamma"/>
</dbReference>
<feature type="transmembrane region" description="Helical" evidence="16">
    <location>
        <begin position="157"/>
        <end position="180"/>
    </location>
</feature>
<evidence type="ECO:0000313" key="19">
    <source>
        <dbReference type="Proteomes" id="UP000254280"/>
    </source>
</evidence>
<evidence type="ECO:0000256" key="6">
    <source>
        <dbReference type="ARBA" id="ARBA00022692"/>
    </source>
</evidence>
<keyword evidence="4" id="KW-1003">Cell membrane</keyword>
<evidence type="ECO:0000256" key="4">
    <source>
        <dbReference type="ARBA" id="ARBA00022475"/>
    </source>
</evidence>
<dbReference type="InterPro" id="IPR036390">
    <property type="entry name" value="WH_DNA-bd_sf"/>
</dbReference>
<dbReference type="GO" id="GO:0007059">
    <property type="term" value="P:chromosome segregation"/>
    <property type="evidence" value="ECO:0007669"/>
    <property type="project" value="UniProtKB-KW"/>
</dbReference>
<evidence type="ECO:0000256" key="7">
    <source>
        <dbReference type="ARBA" id="ARBA00022741"/>
    </source>
</evidence>
<dbReference type="FunFam" id="3.40.50.300:FF:000209">
    <property type="entry name" value="Cell division protein FtsK"/>
    <property type="match status" value="1"/>
</dbReference>
<feature type="coiled-coil region" evidence="15">
    <location>
        <begin position="482"/>
        <end position="509"/>
    </location>
</feature>
<evidence type="ECO:0000256" key="3">
    <source>
        <dbReference type="ARBA" id="ARBA00020887"/>
    </source>
</evidence>
<evidence type="ECO:0000256" key="16">
    <source>
        <dbReference type="SAM" id="Phobius"/>
    </source>
</evidence>
<feature type="transmembrane region" description="Helical" evidence="16">
    <location>
        <begin position="67"/>
        <end position="92"/>
    </location>
</feature>
<comment type="subcellular location">
    <subcellularLocation>
        <location evidence="1">Cell membrane</location>
        <topology evidence="1">Multi-pass membrane protein</topology>
    </subcellularLocation>
</comment>
<dbReference type="GO" id="GO:0003677">
    <property type="term" value="F:DNA binding"/>
    <property type="evidence" value="ECO:0007669"/>
    <property type="project" value="UniProtKB-KW"/>
</dbReference>
<dbReference type="EMBL" id="UGSS01000002">
    <property type="protein sequence ID" value="SUB33726.1"/>
    <property type="molecule type" value="Genomic_DNA"/>
</dbReference>
<evidence type="ECO:0000256" key="12">
    <source>
        <dbReference type="ARBA" id="ARBA00023136"/>
    </source>
</evidence>
<organism evidence="18 19">
    <name type="scientific">[Pasteurella] mairii</name>
    <dbReference type="NCBI Taxonomy" id="757"/>
    <lineage>
        <taxon>Bacteria</taxon>
        <taxon>Pseudomonadati</taxon>
        <taxon>Pseudomonadota</taxon>
        <taxon>Gammaproteobacteria</taxon>
        <taxon>Pasteurellales</taxon>
        <taxon>Pasteurellaceae</taxon>
    </lineage>
</organism>
<evidence type="ECO:0000256" key="13">
    <source>
        <dbReference type="ARBA" id="ARBA00023306"/>
    </source>
</evidence>
<dbReference type="InterPro" id="IPR041027">
    <property type="entry name" value="FtsK_alpha"/>
</dbReference>
<keyword evidence="11" id="KW-0238">DNA-binding</keyword>
<evidence type="ECO:0000259" key="17">
    <source>
        <dbReference type="PROSITE" id="PS50901"/>
    </source>
</evidence>
<dbReference type="SUPFAM" id="SSF52540">
    <property type="entry name" value="P-loop containing nucleoside triphosphate hydrolases"/>
    <property type="match status" value="1"/>
</dbReference>
<evidence type="ECO:0000256" key="8">
    <source>
        <dbReference type="ARBA" id="ARBA00022829"/>
    </source>
</evidence>
<reference evidence="18 19" key="1">
    <citation type="submission" date="2018-06" db="EMBL/GenBank/DDBJ databases">
        <authorList>
            <consortium name="Pathogen Informatics"/>
            <person name="Doyle S."/>
        </authorList>
    </citation>
    <scope>NUCLEOTIDE SEQUENCE [LARGE SCALE GENOMIC DNA]</scope>
    <source>
        <strain evidence="18 19">NCTC10699</strain>
    </source>
</reference>
<dbReference type="InterPro" id="IPR025199">
    <property type="entry name" value="FtsK_4TM"/>
</dbReference>
<dbReference type="Proteomes" id="UP000254280">
    <property type="component" value="Unassembled WGS sequence"/>
</dbReference>
<dbReference type="InterPro" id="IPR002543">
    <property type="entry name" value="FtsK_dom"/>
</dbReference>
<feature type="transmembrane region" description="Helical" evidence="16">
    <location>
        <begin position="104"/>
        <end position="125"/>
    </location>
</feature>
<protein>
    <recommendedName>
        <fullName evidence="3">DNA translocase FtsK</fullName>
    </recommendedName>
</protein>
<feature type="transmembrane region" description="Helical" evidence="16">
    <location>
        <begin position="14"/>
        <end position="37"/>
    </location>
</feature>
<keyword evidence="5" id="KW-0132">Cell division</keyword>
<dbReference type="InterPro" id="IPR036388">
    <property type="entry name" value="WH-like_DNA-bd_sf"/>
</dbReference>
<comment type="similarity">
    <text evidence="2">Belongs to the FtsK/SpoIIIE/SftA family.</text>
</comment>
<keyword evidence="6 16" id="KW-0812">Transmembrane</keyword>
<proteinExistence type="inferred from homology"/>
<dbReference type="Pfam" id="PF17854">
    <property type="entry name" value="FtsK_alpha"/>
    <property type="match status" value="1"/>
</dbReference>
<dbReference type="SUPFAM" id="SSF46785">
    <property type="entry name" value="Winged helix' DNA-binding domain"/>
    <property type="match status" value="1"/>
</dbReference>
<dbReference type="InterPro" id="IPR050206">
    <property type="entry name" value="FtsK/SpoIIIE/SftA"/>
</dbReference>
<evidence type="ECO:0000313" key="18">
    <source>
        <dbReference type="EMBL" id="SUB33726.1"/>
    </source>
</evidence>
<evidence type="ECO:0000256" key="1">
    <source>
        <dbReference type="ARBA" id="ARBA00004651"/>
    </source>
</evidence>
<evidence type="ECO:0000256" key="9">
    <source>
        <dbReference type="ARBA" id="ARBA00022840"/>
    </source>
</evidence>
<evidence type="ECO:0000256" key="15">
    <source>
        <dbReference type="SAM" id="Coils"/>
    </source>
</evidence>
<name>A0A379B5A5_9PAST</name>
<dbReference type="Gene3D" id="3.40.50.300">
    <property type="entry name" value="P-loop containing nucleotide triphosphate hydrolases"/>
    <property type="match status" value="1"/>
</dbReference>
<keyword evidence="7 14" id="KW-0547">Nucleotide-binding</keyword>
<gene>
    <name evidence="18" type="primary">ftsK</name>
    <name evidence="18" type="ORF">NCTC10699_01353</name>
</gene>
<dbReference type="GO" id="GO:0005886">
    <property type="term" value="C:plasma membrane"/>
    <property type="evidence" value="ECO:0007669"/>
    <property type="project" value="UniProtKB-SubCell"/>
</dbReference>
<evidence type="ECO:0000256" key="10">
    <source>
        <dbReference type="ARBA" id="ARBA00022989"/>
    </source>
</evidence>
<dbReference type="Pfam" id="PF13491">
    <property type="entry name" value="FtsK_4TM"/>
    <property type="match status" value="1"/>
</dbReference>
<dbReference type="InterPro" id="IPR027417">
    <property type="entry name" value="P-loop_NTPase"/>
</dbReference>
<evidence type="ECO:0000256" key="2">
    <source>
        <dbReference type="ARBA" id="ARBA00006474"/>
    </source>
</evidence>
<dbReference type="Gene3D" id="3.30.980.40">
    <property type="match status" value="1"/>
</dbReference>
<dbReference type="PANTHER" id="PTHR22683">
    <property type="entry name" value="SPORULATION PROTEIN RELATED"/>
    <property type="match status" value="1"/>
</dbReference>
<dbReference type="Pfam" id="PF01580">
    <property type="entry name" value="FtsK_SpoIIIE"/>
    <property type="match status" value="1"/>
</dbReference>
<dbReference type="PANTHER" id="PTHR22683:SF41">
    <property type="entry name" value="DNA TRANSLOCASE FTSK"/>
    <property type="match status" value="1"/>
</dbReference>
<dbReference type="GO" id="GO:0051301">
    <property type="term" value="P:cell division"/>
    <property type="evidence" value="ECO:0007669"/>
    <property type="project" value="UniProtKB-KW"/>
</dbReference>
<dbReference type="AlphaFoldDB" id="A0A379B5A5"/>
<keyword evidence="10 16" id="KW-1133">Transmembrane helix</keyword>
<keyword evidence="19" id="KW-1185">Reference proteome</keyword>